<accession>A0ABT3R3Y8</accession>
<reference evidence="2 3" key="1">
    <citation type="journal article" date="2016" name="Int. J. Syst. Evol. Microbiol.">
        <title>Labrenzia salina sp. nov., isolated from the rhizosphere of the halophyte Arthrocnemum macrostachyum.</title>
        <authorList>
            <person name="Camacho M."/>
            <person name="Redondo-Gomez S."/>
            <person name="Rodriguez-Llorente I."/>
            <person name="Rohde M."/>
            <person name="Sproer C."/>
            <person name="Schumann P."/>
            <person name="Klenk H.P."/>
            <person name="Montero-Calasanz M.D.C."/>
        </authorList>
    </citation>
    <scope>NUCLEOTIDE SEQUENCE [LARGE SCALE GENOMIC DNA]</scope>
    <source>
        <strain evidence="2 3">DSM 29163</strain>
    </source>
</reference>
<dbReference type="RefSeq" id="WP_265963723.1">
    <property type="nucleotide sequence ID" value="NZ_JAPEVI010000003.1"/>
</dbReference>
<dbReference type="Proteomes" id="UP001300261">
    <property type="component" value="Unassembled WGS sequence"/>
</dbReference>
<organism evidence="2 3">
    <name type="scientific">Roseibium salinum</name>
    <dbReference type="NCBI Taxonomy" id="1604349"/>
    <lineage>
        <taxon>Bacteria</taxon>
        <taxon>Pseudomonadati</taxon>
        <taxon>Pseudomonadota</taxon>
        <taxon>Alphaproteobacteria</taxon>
        <taxon>Hyphomicrobiales</taxon>
        <taxon>Stappiaceae</taxon>
        <taxon>Roseibium</taxon>
    </lineage>
</organism>
<feature type="region of interest" description="Disordered" evidence="1">
    <location>
        <begin position="1"/>
        <end position="21"/>
    </location>
</feature>
<name>A0ABT3R3Y8_9HYPH</name>
<comment type="caution">
    <text evidence="2">The sequence shown here is derived from an EMBL/GenBank/DDBJ whole genome shotgun (WGS) entry which is preliminary data.</text>
</comment>
<protein>
    <submittedName>
        <fullName evidence="2">Uncharacterized protein</fullName>
    </submittedName>
</protein>
<gene>
    <name evidence="2" type="ORF">ON753_16585</name>
</gene>
<sequence length="108" mass="12427">MDPHGEKDMHTGTLGMSEDEAEGRLTAHRDILTKVLFLLAKDEEKRAVLYEWLDERRRVKDHQEDPGAVIQEGFAEQQARAEEFRIISDNLRRLVDVYGRDSTRSSGS</sequence>
<evidence type="ECO:0000256" key="1">
    <source>
        <dbReference type="SAM" id="MobiDB-lite"/>
    </source>
</evidence>
<proteinExistence type="predicted"/>
<evidence type="ECO:0000313" key="3">
    <source>
        <dbReference type="Proteomes" id="UP001300261"/>
    </source>
</evidence>
<feature type="compositionally biased region" description="Basic and acidic residues" evidence="1">
    <location>
        <begin position="1"/>
        <end position="10"/>
    </location>
</feature>
<evidence type="ECO:0000313" key="2">
    <source>
        <dbReference type="EMBL" id="MCX2723972.1"/>
    </source>
</evidence>
<dbReference type="EMBL" id="JAPEVI010000003">
    <property type="protein sequence ID" value="MCX2723972.1"/>
    <property type="molecule type" value="Genomic_DNA"/>
</dbReference>
<keyword evidence="3" id="KW-1185">Reference proteome</keyword>